<feature type="domain" description="Nucleoside phosphorylase" evidence="6">
    <location>
        <begin position="3"/>
        <end position="227"/>
    </location>
</feature>
<sequence>MKIIIGAMEEELEPLKKALNLKPVINSLIQEYISNDKEVLVAWTGIGQVNAATGLTYLLTKYGQAVEYVLNVGTAGAINKDFKRGDLLFIEKASYSSADVTGFGYVYGQIPRMPKYFLGTEDLIATIGYKLEQVNQTFFLANTATSDRFFSNYEQVQKYASKLPFTAHIVEMECAAYYQVAYLFDISIVAIKIVSDVIGLENSNEEQFDEFLPKVAQKLNELVQLILK</sequence>
<dbReference type="AlphaFoldDB" id="A0A2K8NY96"/>
<dbReference type="GO" id="GO:0009164">
    <property type="term" value="P:nucleoside catabolic process"/>
    <property type="evidence" value="ECO:0007669"/>
    <property type="project" value="InterPro"/>
</dbReference>
<dbReference type="PANTHER" id="PTHR46832">
    <property type="entry name" value="5'-METHYLTHIOADENOSINE/S-ADENOSYLHOMOCYSTEINE NUCLEOSIDASE"/>
    <property type="match status" value="1"/>
</dbReference>
<dbReference type="Pfam" id="PF01048">
    <property type="entry name" value="PNP_UDP_1"/>
    <property type="match status" value="1"/>
</dbReference>
<comment type="pathway">
    <text evidence="1">Amino-acid biosynthesis; L-methionine biosynthesis via salvage pathway; S-methyl-5-thio-alpha-D-ribose 1-phosphate from S-methyl-5'-thioadenosine (hydrolase route): step 1/2.</text>
</comment>
<keyword evidence="3" id="KW-0028">Amino-acid biosynthesis</keyword>
<dbReference type="GO" id="GO:0019284">
    <property type="term" value="P:L-methionine salvage from S-adenosylmethionine"/>
    <property type="evidence" value="ECO:0007669"/>
    <property type="project" value="TreeGrafter"/>
</dbReference>
<keyword evidence="8" id="KW-1185">Reference proteome</keyword>
<dbReference type="GO" id="GO:0008930">
    <property type="term" value="F:methylthioadenosine nucleosidase activity"/>
    <property type="evidence" value="ECO:0007669"/>
    <property type="project" value="InterPro"/>
</dbReference>
<dbReference type="NCBIfam" id="TIGR01704">
    <property type="entry name" value="MTA_SAH-Nsdase"/>
    <property type="match status" value="1"/>
</dbReference>
<proteinExistence type="predicted"/>
<organism evidence="7 8">
    <name type="scientific">Williamsoniiplasma somnilux</name>
    <dbReference type="NCBI Taxonomy" id="215578"/>
    <lineage>
        <taxon>Bacteria</taxon>
        <taxon>Bacillati</taxon>
        <taxon>Mycoplasmatota</taxon>
        <taxon>Mollicutes</taxon>
        <taxon>Entomoplasmatales</taxon>
        <taxon>Williamsoniiplasma</taxon>
    </lineage>
</organism>
<evidence type="ECO:0000256" key="4">
    <source>
        <dbReference type="ARBA" id="ARBA00022801"/>
    </source>
</evidence>
<reference evidence="7 8" key="1">
    <citation type="submission" date="2017-11" db="EMBL/GenBank/DDBJ databases">
        <title>Genome sequence of Entomoplasma somnilux PYAN-1 (ATCC 49194).</title>
        <authorList>
            <person name="Lo W.-S."/>
            <person name="Gasparich G.E."/>
            <person name="Kuo C.-H."/>
        </authorList>
    </citation>
    <scope>NUCLEOTIDE SEQUENCE [LARGE SCALE GENOMIC DNA]</scope>
    <source>
        <strain evidence="7 8">PYAN-1</strain>
    </source>
</reference>
<dbReference type="Proteomes" id="UP000232230">
    <property type="component" value="Chromosome"/>
</dbReference>
<accession>A0A2K8NY96</accession>
<dbReference type="InterPro" id="IPR010049">
    <property type="entry name" value="MTA_SAH_Nsdase"/>
</dbReference>
<dbReference type="KEGG" id="esx:ESOMN_v1c03320"/>
<gene>
    <name evidence="7" type="primary">mtn</name>
    <name evidence="7" type="ORF">ESOMN_v1c03320</name>
</gene>
<dbReference type="UniPathway" id="UPA00904">
    <property type="reaction ID" value="UER00871"/>
</dbReference>
<dbReference type="GO" id="GO:0005829">
    <property type="term" value="C:cytosol"/>
    <property type="evidence" value="ECO:0007669"/>
    <property type="project" value="TreeGrafter"/>
</dbReference>
<dbReference type="Gene3D" id="3.40.50.1580">
    <property type="entry name" value="Nucleoside phosphorylase domain"/>
    <property type="match status" value="1"/>
</dbReference>
<dbReference type="InterPro" id="IPR035994">
    <property type="entry name" value="Nucleoside_phosphorylase_sf"/>
</dbReference>
<dbReference type="PANTHER" id="PTHR46832:SF1">
    <property type="entry name" value="5'-METHYLTHIOADENOSINE_S-ADENOSYLHOMOCYSTEINE NUCLEOSIDASE"/>
    <property type="match status" value="1"/>
</dbReference>
<keyword evidence="4" id="KW-0378">Hydrolase</keyword>
<dbReference type="EMBL" id="CP024965">
    <property type="protein sequence ID" value="ATZ18714.1"/>
    <property type="molecule type" value="Genomic_DNA"/>
</dbReference>
<keyword evidence="5" id="KW-0486">Methionine biosynthesis</keyword>
<dbReference type="InterPro" id="IPR000845">
    <property type="entry name" value="Nucleoside_phosphorylase_d"/>
</dbReference>
<evidence type="ECO:0000256" key="2">
    <source>
        <dbReference type="ARBA" id="ARBA00011974"/>
    </source>
</evidence>
<evidence type="ECO:0000313" key="7">
    <source>
        <dbReference type="EMBL" id="ATZ18714.1"/>
    </source>
</evidence>
<dbReference type="RefSeq" id="WP_024863237.1">
    <property type="nucleotide sequence ID" value="NZ_CP024965.1"/>
</dbReference>
<evidence type="ECO:0000256" key="3">
    <source>
        <dbReference type="ARBA" id="ARBA00022605"/>
    </source>
</evidence>
<dbReference type="GO" id="GO:0008782">
    <property type="term" value="F:adenosylhomocysteine nucleosidase activity"/>
    <property type="evidence" value="ECO:0007669"/>
    <property type="project" value="UniProtKB-EC"/>
</dbReference>
<evidence type="ECO:0000256" key="1">
    <source>
        <dbReference type="ARBA" id="ARBA00004945"/>
    </source>
</evidence>
<dbReference type="SUPFAM" id="SSF53167">
    <property type="entry name" value="Purine and uridine phosphorylases"/>
    <property type="match status" value="1"/>
</dbReference>
<protein>
    <recommendedName>
        <fullName evidence="2">adenosylhomocysteine nucleosidase</fullName>
        <ecNumber evidence="2">3.2.2.9</ecNumber>
    </recommendedName>
</protein>
<dbReference type="EC" id="3.2.2.9" evidence="2"/>
<evidence type="ECO:0000259" key="6">
    <source>
        <dbReference type="Pfam" id="PF01048"/>
    </source>
</evidence>
<name>A0A2K8NY96_9MOLU</name>
<dbReference type="CDD" id="cd09008">
    <property type="entry name" value="MTAN"/>
    <property type="match status" value="1"/>
</dbReference>
<dbReference type="GO" id="GO:0019509">
    <property type="term" value="P:L-methionine salvage from methylthioadenosine"/>
    <property type="evidence" value="ECO:0007669"/>
    <property type="project" value="UniProtKB-UniPathway"/>
</dbReference>
<evidence type="ECO:0000313" key="8">
    <source>
        <dbReference type="Proteomes" id="UP000232230"/>
    </source>
</evidence>
<evidence type="ECO:0000256" key="5">
    <source>
        <dbReference type="ARBA" id="ARBA00023167"/>
    </source>
</evidence>